<organism evidence="1">
    <name type="scientific">Craspedostauros australis</name>
    <dbReference type="NCBI Taxonomy" id="1486917"/>
    <lineage>
        <taxon>Eukaryota</taxon>
        <taxon>Sar</taxon>
        <taxon>Stramenopiles</taxon>
        <taxon>Ochrophyta</taxon>
        <taxon>Bacillariophyta</taxon>
        <taxon>Bacillariophyceae</taxon>
        <taxon>Bacillariophycidae</taxon>
        <taxon>Naviculales</taxon>
        <taxon>Naviculaceae</taxon>
        <taxon>Craspedostauros</taxon>
    </lineage>
</organism>
<accession>A0A7R9WS54</accession>
<reference evidence="1" key="1">
    <citation type="submission" date="2021-01" db="EMBL/GenBank/DDBJ databases">
        <authorList>
            <person name="Corre E."/>
            <person name="Pelletier E."/>
            <person name="Niang G."/>
            <person name="Scheremetjew M."/>
            <person name="Finn R."/>
            <person name="Kale V."/>
            <person name="Holt S."/>
            <person name="Cochrane G."/>
            <person name="Meng A."/>
            <person name="Brown T."/>
            <person name="Cohen L."/>
        </authorList>
    </citation>
    <scope>NUCLEOTIDE SEQUENCE</scope>
    <source>
        <strain evidence="1">CCMP3328</strain>
    </source>
</reference>
<dbReference type="AlphaFoldDB" id="A0A7R9WS54"/>
<evidence type="ECO:0000313" key="1">
    <source>
        <dbReference type="EMBL" id="CAD8331374.1"/>
    </source>
</evidence>
<sequence length="111" mass="12102">MRFPEAETQRMCGIARLHAVRYIENEVGAQDCSALASIPLLFLEAQSGGLFVDDLDILVGRFDLAHAISVRVYSQRVTPGLLSGDRSQIQKSICGALGLRVDDDDAEILVL</sequence>
<protein>
    <submittedName>
        <fullName evidence="1">Uncharacterized protein</fullName>
    </submittedName>
</protein>
<dbReference type="EMBL" id="HBEF01005594">
    <property type="protein sequence ID" value="CAD8331374.1"/>
    <property type="molecule type" value="Transcribed_RNA"/>
</dbReference>
<name>A0A7R9WS54_9STRA</name>
<gene>
    <name evidence="1" type="ORF">CAUS1442_LOCUS3473</name>
</gene>
<proteinExistence type="predicted"/>